<protein>
    <submittedName>
        <fullName evidence="1">Uncharacterized protein</fullName>
    </submittedName>
</protein>
<dbReference type="EMBL" id="RAPN01000001">
    <property type="protein sequence ID" value="RKD91856.1"/>
    <property type="molecule type" value="Genomic_DNA"/>
</dbReference>
<gene>
    <name evidence="1" type="ORF">BC643_2224</name>
</gene>
<sequence>METKLCHKSFFSLLCRLEWGFQILQIFLVVLSRLAVGLKRICFVVRDASCRIISAFKRLQGDVWNLTGNGSSDLRVAVEKLTAWFFIVFFQAQFSAISKSVQSTNSCRKIFNMSFVNLYMREYSCANTIGSKRQNKHNSIIVSPGLLLQFTFAIAHP</sequence>
<evidence type="ECO:0000313" key="2">
    <source>
        <dbReference type="Proteomes" id="UP000283387"/>
    </source>
</evidence>
<organism evidence="1 2">
    <name type="scientific">Mangrovibacterium diazotrophicum</name>
    <dbReference type="NCBI Taxonomy" id="1261403"/>
    <lineage>
        <taxon>Bacteria</taxon>
        <taxon>Pseudomonadati</taxon>
        <taxon>Bacteroidota</taxon>
        <taxon>Bacteroidia</taxon>
        <taxon>Marinilabiliales</taxon>
        <taxon>Prolixibacteraceae</taxon>
        <taxon>Mangrovibacterium</taxon>
    </lineage>
</organism>
<keyword evidence="2" id="KW-1185">Reference proteome</keyword>
<dbReference type="AlphaFoldDB" id="A0A419W8T6"/>
<comment type="caution">
    <text evidence="1">The sequence shown here is derived from an EMBL/GenBank/DDBJ whole genome shotgun (WGS) entry which is preliminary data.</text>
</comment>
<dbReference type="Proteomes" id="UP000283387">
    <property type="component" value="Unassembled WGS sequence"/>
</dbReference>
<evidence type="ECO:0000313" key="1">
    <source>
        <dbReference type="EMBL" id="RKD91856.1"/>
    </source>
</evidence>
<proteinExistence type="predicted"/>
<name>A0A419W8T6_9BACT</name>
<reference evidence="1 2" key="1">
    <citation type="submission" date="2018-09" db="EMBL/GenBank/DDBJ databases">
        <title>Genomic Encyclopedia of Archaeal and Bacterial Type Strains, Phase II (KMG-II): from individual species to whole genera.</title>
        <authorList>
            <person name="Goeker M."/>
        </authorList>
    </citation>
    <scope>NUCLEOTIDE SEQUENCE [LARGE SCALE GENOMIC DNA]</scope>
    <source>
        <strain evidence="1 2">DSM 27148</strain>
    </source>
</reference>
<accession>A0A419W8T6</accession>